<proteinExistence type="predicted"/>
<gene>
    <name evidence="1" type="ORF">PLOB_00035754</name>
</gene>
<organism evidence="1 2">
    <name type="scientific">Porites lobata</name>
    <dbReference type="NCBI Taxonomy" id="104759"/>
    <lineage>
        <taxon>Eukaryota</taxon>
        <taxon>Metazoa</taxon>
        <taxon>Cnidaria</taxon>
        <taxon>Anthozoa</taxon>
        <taxon>Hexacorallia</taxon>
        <taxon>Scleractinia</taxon>
        <taxon>Fungiina</taxon>
        <taxon>Poritidae</taxon>
        <taxon>Porites</taxon>
    </lineage>
</organism>
<feature type="non-terminal residue" evidence="1">
    <location>
        <position position="1"/>
    </location>
</feature>
<comment type="caution">
    <text evidence="1">The sequence shown here is derived from an EMBL/GenBank/DDBJ whole genome shotgun (WGS) entry which is preliminary data.</text>
</comment>
<protein>
    <recommendedName>
        <fullName evidence="3">Reverse transcriptase</fullName>
    </recommendedName>
</protein>
<evidence type="ECO:0008006" key="3">
    <source>
        <dbReference type="Google" id="ProtNLM"/>
    </source>
</evidence>
<keyword evidence="2" id="KW-1185">Reference proteome</keyword>
<name>A0ABN8MVS6_9CNID</name>
<sequence>IARRKYYDTKFESAKNDLRTTWKLLNEVINKRKSKSPLLSSFASEGKTITDPVEIADKFCKYFTNIGPNLARAISDVNSSFKYRAHTAPLFYKLEILDIFQINTLDTAKCMFRYHNNLLPPLFRNLFMTNSQVHRYDTRTAGNYRVHSCRTNIKKFTILYQGPRIWKCLPASITNLSSFSVFKDKVLEILLK</sequence>
<reference evidence="1 2" key="1">
    <citation type="submission" date="2022-05" db="EMBL/GenBank/DDBJ databases">
        <authorList>
            <consortium name="Genoscope - CEA"/>
            <person name="William W."/>
        </authorList>
    </citation>
    <scope>NUCLEOTIDE SEQUENCE [LARGE SCALE GENOMIC DNA]</scope>
</reference>
<accession>A0ABN8MVS6</accession>
<dbReference type="EMBL" id="CALNXK010000005">
    <property type="protein sequence ID" value="CAH3037038.1"/>
    <property type="molecule type" value="Genomic_DNA"/>
</dbReference>
<dbReference type="Proteomes" id="UP001159405">
    <property type="component" value="Unassembled WGS sequence"/>
</dbReference>
<evidence type="ECO:0000313" key="2">
    <source>
        <dbReference type="Proteomes" id="UP001159405"/>
    </source>
</evidence>
<evidence type="ECO:0000313" key="1">
    <source>
        <dbReference type="EMBL" id="CAH3037038.1"/>
    </source>
</evidence>